<feature type="compositionally biased region" description="Basic and acidic residues" evidence="1">
    <location>
        <begin position="283"/>
        <end position="300"/>
    </location>
</feature>
<dbReference type="NCBIfam" id="NF038243">
    <property type="entry name" value="TRP75_fam_Nterm"/>
    <property type="match status" value="1"/>
</dbReference>
<feature type="compositionally biased region" description="Low complexity" evidence="1">
    <location>
        <begin position="252"/>
        <end position="264"/>
    </location>
</feature>
<feature type="region of interest" description="Disordered" evidence="1">
    <location>
        <begin position="168"/>
        <end position="435"/>
    </location>
</feature>
<feature type="region of interest" description="Disordered" evidence="1">
    <location>
        <begin position="89"/>
        <end position="115"/>
    </location>
</feature>
<evidence type="ECO:0000256" key="1">
    <source>
        <dbReference type="SAM" id="MobiDB-lite"/>
    </source>
</evidence>
<gene>
    <name evidence="2" type="ORF">FY207_04570</name>
</gene>
<dbReference type="AlphaFoldDB" id="A0A643CK31"/>
<comment type="caution">
    <text evidence="2">The sequence shown here is derived from an EMBL/GenBank/DDBJ whole genome shotgun (WGS) entry which is preliminary data.</text>
</comment>
<feature type="compositionally biased region" description="Gly residues" evidence="1">
    <location>
        <begin position="423"/>
        <end position="432"/>
    </location>
</feature>
<name>A0A643CK31_ANAMA</name>
<organism evidence="2">
    <name type="scientific">Anaplasma marginale</name>
    <dbReference type="NCBI Taxonomy" id="770"/>
    <lineage>
        <taxon>Bacteria</taxon>
        <taxon>Pseudomonadati</taxon>
        <taxon>Pseudomonadota</taxon>
        <taxon>Alphaproteobacteria</taxon>
        <taxon>Rickettsiales</taxon>
        <taxon>Anaplasmataceae</taxon>
        <taxon>Anaplasma</taxon>
    </lineage>
</organism>
<protein>
    <submittedName>
        <fullName evidence="2">Uncharacterized protein</fullName>
    </submittedName>
</protein>
<dbReference type="RefSeq" id="WP_023386832.1">
    <property type="nucleotide sequence ID" value="NZ_VTWV01000015.1"/>
</dbReference>
<feature type="compositionally biased region" description="Low complexity" evidence="1">
    <location>
        <begin position="196"/>
        <end position="226"/>
    </location>
</feature>
<sequence>MSRASGVVSVSSTWYVVLASSVGSMSRLVISLLGLALFVTSCGERYVFEMGRNYVPPYNPGGELFDEDEDFAQSYEVYKQRREDVLADAGSGARELRTGGKGASEGPVSGRSGVRKRDVVEKLREYGAVPLDRVEGSGGGMINKEGVDLARVEGARFLNVDLKPGDEALEKSEARTPAPGGGKRVSTPSKKGGLLGAKSTAQSGGASGSPAAGISSSGKVSVSNVNPPAAVGPDAKGLGTVPTVSSKEEKGGSSSAKSTSAGKKAAVKHLEDTKKKLSAAADSTKKRGGDKKIAKGRGTEKSGGSSIEAAPVPVDGVPVAPSSTSNKEEPFAAPLVEPTSKSKKAALPARKSDRGAAKKSAGPARDGLTPVEKSASTKASNKIKPDRIMQLDGGQPTEKTGEEQAKRAAEQTGGDVRSKSGAGAAGGGGKGVVGSDFLDSWRFDDDEYADDYVIQYMD</sequence>
<dbReference type="EMBL" id="VTCY01000016">
    <property type="protein sequence ID" value="KAB0451095.1"/>
    <property type="molecule type" value="Genomic_DNA"/>
</dbReference>
<evidence type="ECO:0000313" key="2">
    <source>
        <dbReference type="EMBL" id="KAB0451095.1"/>
    </source>
</evidence>
<reference evidence="2" key="1">
    <citation type="submission" date="2019-08" db="EMBL/GenBank/DDBJ databases">
        <authorList>
            <person name="Amaro Estrada I."/>
            <person name="Quiroz Castaneda R.E."/>
            <person name="Martinez Ocampo F."/>
            <person name="Rodriguez Camarillo S.D."/>
        </authorList>
    </citation>
    <scope>NUCLEOTIDE SEQUENCE</scope>
    <source>
        <strain evidence="2">MEX-30-184-02</strain>
    </source>
</reference>
<accession>A0A643CK31</accession>
<feature type="compositionally biased region" description="Basic and acidic residues" evidence="1">
    <location>
        <begin position="399"/>
        <end position="409"/>
    </location>
</feature>
<feature type="compositionally biased region" description="Low complexity" evidence="1">
    <location>
        <begin position="309"/>
        <end position="321"/>
    </location>
</feature>
<proteinExistence type="predicted"/>